<name>A0A8H5F3U4_9AGAR</name>
<sequence>MSAYGDIKRPQTSGLLPSTVWTSEKRTLGAVDSDANDAEYITVHHLTLKTAREQPGLLEYLGAVFAKEVEDGMTYPQEGDMPQATFEAYFFAADVFLGIVGTPTANQDSLGTATNDLADGSRNGAPGLTEVRAGRPWAECIAGYFYVKPNYPGRSSHICNAGFVVPPRQRGYGYGSQLAKAYVYYAPILGYEASVFNLVYVNNIASVKLWERLGFSKAGRIPRAGRLRTKDGNGEEFIDAWVFYKSFIET</sequence>
<evidence type="ECO:0000313" key="3">
    <source>
        <dbReference type="Proteomes" id="UP000567179"/>
    </source>
</evidence>
<dbReference type="AlphaFoldDB" id="A0A8H5F3U4"/>
<organism evidence="2 3">
    <name type="scientific">Psilocybe cf. subviscida</name>
    <dbReference type="NCBI Taxonomy" id="2480587"/>
    <lineage>
        <taxon>Eukaryota</taxon>
        <taxon>Fungi</taxon>
        <taxon>Dikarya</taxon>
        <taxon>Basidiomycota</taxon>
        <taxon>Agaricomycotina</taxon>
        <taxon>Agaricomycetes</taxon>
        <taxon>Agaricomycetidae</taxon>
        <taxon>Agaricales</taxon>
        <taxon>Agaricineae</taxon>
        <taxon>Strophariaceae</taxon>
        <taxon>Psilocybe</taxon>
    </lineage>
</organism>
<dbReference type="GO" id="GO:0016747">
    <property type="term" value="F:acyltransferase activity, transferring groups other than amino-acyl groups"/>
    <property type="evidence" value="ECO:0007669"/>
    <property type="project" value="InterPro"/>
</dbReference>
<gene>
    <name evidence="2" type="ORF">D9619_001692</name>
</gene>
<dbReference type="SUPFAM" id="SSF55729">
    <property type="entry name" value="Acyl-CoA N-acyltransferases (Nat)"/>
    <property type="match status" value="1"/>
</dbReference>
<dbReference type="GO" id="GO:0005634">
    <property type="term" value="C:nucleus"/>
    <property type="evidence" value="ECO:0007669"/>
    <property type="project" value="TreeGrafter"/>
</dbReference>
<evidence type="ECO:0000313" key="2">
    <source>
        <dbReference type="EMBL" id="KAF5322258.1"/>
    </source>
</evidence>
<dbReference type="PANTHER" id="PTHR43138:SF1">
    <property type="entry name" value="N-ACETYLTRANSFERASE ACA1"/>
    <property type="match status" value="1"/>
</dbReference>
<evidence type="ECO:0000259" key="1">
    <source>
        <dbReference type="PROSITE" id="PS51186"/>
    </source>
</evidence>
<dbReference type="InterPro" id="IPR052742">
    <property type="entry name" value="Mito_N-acetyltransferase"/>
</dbReference>
<dbReference type="InterPro" id="IPR016181">
    <property type="entry name" value="Acyl_CoA_acyltransferase"/>
</dbReference>
<dbReference type="PANTHER" id="PTHR43138">
    <property type="entry name" value="ACETYLTRANSFERASE, GNAT FAMILY"/>
    <property type="match status" value="1"/>
</dbReference>
<comment type="caution">
    <text evidence="2">The sequence shown here is derived from an EMBL/GenBank/DDBJ whole genome shotgun (WGS) entry which is preliminary data.</text>
</comment>
<accession>A0A8H5F3U4</accession>
<feature type="domain" description="N-acetyltransferase" evidence="1">
    <location>
        <begin position="141"/>
        <end position="248"/>
    </location>
</feature>
<dbReference type="OrthoDB" id="10264707at2759"/>
<dbReference type="InterPro" id="IPR000182">
    <property type="entry name" value="GNAT_dom"/>
</dbReference>
<dbReference type="EMBL" id="JAACJJ010000028">
    <property type="protein sequence ID" value="KAF5322258.1"/>
    <property type="molecule type" value="Genomic_DNA"/>
</dbReference>
<protein>
    <recommendedName>
        <fullName evidence="1">N-acetyltransferase domain-containing protein</fullName>
    </recommendedName>
</protein>
<dbReference type="PROSITE" id="PS51186">
    <property type="entry name" value="GNAT"/>
    <property type="match status" value="1"/>
</dbReference>
<keyword evidence="3" id="KW-1185">Reference proteome</keyword>
<dbReference type="Gene3D" id="3.40.630.30">
    <property type="match status" value="1"/>
</dbReference>
<proteinExistence type="predicted"/>
<dbReference type="Proteomes" id="UP000567179">
    <property type="component" value="Unassembled WGS sequence"/>
</dbReference>
<dbReference type="Pfam" id="PF00583">
    <property type="entry name" value="Acetyltransf_1"/>
    <property type="match status" value="1"/>
</dbReference>
<reference evidence="2 3" key="1">
    <citation type="journal article" date="2020" name="ISME J.">
        <title>Uncovering the hidden diversity of litter-decomposition mechanisms in mushroom-forming fungi.</title>
        <authorList>
            <person name="Floudas D."/>
            <person name="Bentzer J."/>
            <person name="Ahren D."/>
            <person name="Johansson T."/>
            <person name="Persson P."/>
            <person name="Tunlid A."/>
        </authorList>
    </citation>
    <scope>NUCLEOTIDE SEQUENCE [LARGE SCALE GENOMIC DNA]</scope>
    <source>
        <strain evidence="2 3">CBS 101986</strain>
    </source>
</reference>